<dbReference type="InterPro" id="IPR002938">
    <property type="entry name" value="FAD-bd"/>
</dbReference>
<accession>A0A543CR92</accession>
<evidence type="ECO:0000256" key="2">
    <source>
        <dbReference type="ARBA" id="ARBA00022630"/>
    </source>
</evidence>
<evidence type="ECO:0000256" key="1">
    <source>
        <dbReference type="ARBA" id="ARBA00001974"/>
    </source>
</evidence>
<dbReference type="Proteomes" id="UP000316096">
    <property type="component" value="Unassembled WGS sequence"/>
</dbReference>
<dbReference type="GO" id="GO:0016709">
    <property type="term" value="F:oxidoreductase activity, acting on paired donors, with incorporation or reduction of molecular oxygen, NAD(P)H as one donor, and incorporation of one atom of oxygen"/>
    <property type="evidence" value="ECO:0007669"/>
    <property type="project" value="UniProtKB-ARBA"/>
</dbReference>
<evidence type="ECO:0000313" key="5">
    <source>
        <dbReference type="EMBL" id="TQL99626.1"/>
    </source>
</evidence>
<dbReference type="PRINTS" id="PR00420">
    <property type="entry name" value="RNGMNOXGNASE"/>
</dbReference>
<keyword evidence="2" id="KW-0285">Flavoprotein</keyword>
<dbReference type="Pfam" id="PF01494">
    <property type="entry name" value="FAD_binding_3"/>
    <property type="match status" value="1"/>
</dbReference>
<comment type="cofactor">
    <cofactor evidence="1">
        <name>FAD</name>
        <dbReference type="ChEBI" id="CHEBI:57692"/>
    </cofactor>
</comment>
<dbReference type="Gene3D" id="3.40.30.120">
    <property type="match status" value="1"/>
</dbReference>
<reference evidence="5 6" key="1">
    <citation type="submission" date="2019-06" db="EMBL/GenBank/DDBJ databases">
        <title>Sequencing the genomes of 1000 actinobacteria strains.</title>
        <authorList>
            <person name="Klenk H.-P."/>
        </authorList>
    </citation>
    <scope>NUCLEOTIDE SEQUENCE [LARGE SCALE GENOMIC DNA]</scope>
    <source>
        <strain evidence="5 6">DSM 102200</strain>
    </source>
</reference>
<dbReference type="GO" id="GO:0071949">
    <property type="term" value="F:FAD binding"/>
    <property type="evidence" value="ECO:0007669"/>
    <property type="project" value="InterPro"/>
</dbReference>
<organism evidence="5 6">
    <name type="scientific">Actinoallomurus bryophytorum</name>
    <dbReference type="NCBI Taxonomy" id="1490222"/>
    <lineage>
        <taxon>Bacteria</taxon>
        <taxon>Bacillati</taxon>
        <taxon>Actinomycetota</taxon>
        <taxon>Actinomycetes</taxon>
        <taxon>Streptosporangiales</taxon>
        <taxon>Thermomonosporaceae</taxon>
        <taxon>Actinoallomurus</taxon>
    </lineage>
</organism>
<dbReference type="SUPFAM" id="SSF51905">
    <property type="entry name" value="FAD/NAD(P)-binding domain"/>
    <property type="match status" value="1"/>
</dbReference>
<gene>
    <name evidence="5" type="ORF">FB559_5323</name>
</gene>
<name>A0A543CR92_9ACTN</name>
<dbReference type="PANTHER" id="PTHR43004:SF19">
    <property type="entry name" value="BINDING MONOOXYGENASE, PUTATIVE (JCVI)-RELATED"/>
    <property type="match status" value="1"/>
</dbReference>
<sequence>MRPVTDVLIVGGGPTGLMLAGDLAATGVSCAVIERRDRDSNLTRAFGVHARTLELLDSRGLADDLVATGRPSSRMGWFGLDFFHLPTRFPYVLITPQYETERLLGDRARALGAEIVTGTEALALRQDPDGVDLTVREPGGQVRTLRTRYLVGTDGAHSMVRRELGLPFPGQSVVRSVMLCDLRLLDPPADSVTAKATGDGFVFIVPFGDGWHRVIGWNRRNQLPDGAPVDFEELRDLTRRVLGTDLGMHDPRWISRFHSDERQVPRYRDRRVFLAGDAAHVHSPAGGMGMNTGLQDAANLAWKLTAAVRGWAPEGLLDTYHAERYPVGRRVLRTSGAILRAVMIRARPLRAFRDKVLEAATRIDPISRHLAGAVSGIDMAYPAPPGAHPLVGRRAPDIPLAGGTPRTLYRALRPGRFLLVMPPDAAKPALPVTGWSDRVDLVTAGGMTRNVVLVRPDGYIAWAAVDADRADRAATIRTALNEWCGPAAGRVAH</sequence>
<dbReference type="AlphaFoldDB" id="A0A543CR92"/>
<evidence type="ECO:0000256" key="3">
    <source>
        <dbReference type="ARBA" id="ARBA00022827"/>
    </source>
</evidence>
<proteinExistence type="predicted"/>
<dbReference type="OrthoDB" id="8670884at2"/>
<dbReference type="Pfam" id="PF21274">
    <property type="entry name" value="Rng_hyd_C"/>
    <property type="match status" value="1"/>
</dbReference>
<dbReference type="InterPro" id="IPR050641">
    <property type="entry name" value="RIFMO-like"/>
</dbReference>
<protein>
    <submittedName>
        <fullName evidence="5">2-polyprenyl-6-methoxyphenol hydroxylase-like FAD-dependent oxidoreductase</fullName>
    </submittedName>
</protein>
<comment type="caution">
    <text evidence="5">The sequence shown here is derived from an EMBL/GenBank/DDBJ whole genome shotgun (WGS) entry which is preliminary data.</text>
</comment>
<dbReference type="RefSeq" id="WP_141958568.1">
    <property type="nucleotide sequence ID" value="NZ_VFOZ01000001.1"/>
</dbReference>
<keyword evidence="6" id="KW-1185">Reference proteome</keyword>
<dbReference type="InterPro" id="IPR036188">
    <property type="entry name" value="FAD/NAD-bd_sf"/>
</dbReference>
<dbReference type="Gene3D" id="3.50.50.60">
    <property type="entry name" value="FAD/NAD(P)-binding domain"/>
    <property type="match status" value="1"/>
</dbReference>
<feature type="domain" description="FAD-binding" evidence="4">
    <location>
        <begin position="5"/>
        <end position="334"/>
    </location>
</feature>
<dbReference type="Gene3D" id="3.30.70.2450">
    <property type="match status" value="1"/>
</dbReference>
<evidence type="ECO:0000259" key="4">
    <source>
        <dbReference type="Pfam" id="PF01494"/>
    </source>
</evidence>
<dbReference type="EMBL" id="VFOZ01000001">
    <property type="protein sequence ID" value="TQL99626.1"/>
    <property type="molecule type" value="Genomic_DNA"/>
</dbReference>
<dbReference type="PANTHER" id="PTHR43004">
    <property type="entry name" value="TRK SYSTEM POTASSIUM UPTAKE PROTEIN"/>
    <property type="match status" value="1"/>
</dbReference>
<keyword evidence="3" id="KW-0274">FAD</keyword>
<evidence type="ECO:0000313" key="6">
    <source>
        <dbReference type="Proteomes" id="UP000316096"/>
    </source>
</evidence>